<dbReference type="Proteomes" id="UP000660675">
    <property type="component" value="Unassembled WGS sequence"/>
</dbReference>
<evidence type="ECO:0000313" key="3">
    <source>
        <dbReference type="Proteomes" id="UP000660675"/>
    </source>
</evidence>
<protein>
    <submittedName>
        <fullName evidence="2">Uncharacterized protein</fullName>
    </submittedName>
</protein>
<feature type="region of interest" description="Disordered" evidence="1">
    <location>
        <begin position="1"/>
        <end position="23"/>
    </location>
</feature>
<evidence type="ECO:0000256" key="1">
    <source>
        <dbReference type="SAM" id="MobiDB-lite"/>
    </source>
</evidence>
<sequence length="91" mass="9925">MATPTPMPPTTQNFRTPQPSPIGDVFMGVFEGVYESSGSSGLIDRSIRRTEPSARRTGCTGRINRRTRPTSDRQEAPADQWSERTLGLGSG</sequence>
<name>A0ABQ2W5A9_9ACTN</name>
<reference evidence="3" key="1">
    <citation type="journal article" date="2019" name="Int. J. Syst. Evol. Microbiol.">
        <title>The Global Catalogue of Microorganisms (GCM) 10K type strain sequencing project: providing services to taxonomists for standard genome sequencing and annotation.</title>
        <authorList>
            <consortium name="The Broad Institute Genomics Platform"/>
            <consortium name="The Broad Institute Genome Sequencing Center for Infectious Disease"/>
            <person name="Wu L."/>
            <person name="Ma J."/>
        </authorList>
    </citation>
    <scope>NUCLEOTIDE SEQUENCE [LARGE SCALE GENOMIC DNA]</scope>
    <source>
        <strain evidence="3">JCM 4376</strain>
    </source>
</reference>
<evidence type="ECO:0000313" key="2">
    <source>
        <dbReference type="EMBL" id="GGV90047.1"/>
    </source>
</evidence>
<feature type="region of interest" description="Disordered" evidence="1">
    <location>
        <begin position="37"/>
        <end position="91"/>
    </location>
</feature>
<keyword evidence="3" id="KW-1185">Reference proteome</keyword>
<proteinExistence type="predicted"/>
<feature type="compositionally biased region" description="Basic and acidic residues" evidence="1">
    <location>
        <begin position="45"/>
        <end position="54"/>
    </location>
</feature>
<accession>A0ABQ2W5A9</accession>
<comment type="caution">
    <text evidence="2">The sequence shown here is derived from an EMBL/GenBank/DDBJ whole genome shotgun (WGS) entry which is preliminary data.</text>
</comment>
<gene>
    <name evidence="2" type="ORF">GCM10015535_45170</name>
</gene>
<dbReference type="EMBL" id="BMTF01000016">
    <property type="protein sequence ID" value="GGV90047.1"/>
    <property type="molecule type" value="Genomic_DNA"/>
</dbReference>
<organism evidence="2 3">
    <name type="scientific">Streptomyces gelaticus</name>
    <dbReference type="NCBI Taxonomy" id="285446"/>
    <lineage>
        <taxon>Bacteria</taxon>
        <taxon>Bacillati</taxon>
        <taxon>Actinomycetota</taxon>
        <taxon>Actinomycetes</taxon>
        <taxon>Kitasatosporales</taxon>
        <taxon>Streptomycetaceae</taxon>
        <taxon>Streptomyces</taxon>
    </lineage>
</organism>